<dbReference type="Proteomes" id="UP000025748">
    <property type="component" value="Unassembled WGS sequence"/>
</dbReference>
<accession>A0ABR4R5H5</accession>
<evidence type="ECO:0000313" key="6">
    <source>
        <dbReference type="Proteomes" id="UP000025748"/>
    </source>
</evidence>
<evidence type="ECO:0000313" key="5">
    <source>
        <dbReference type="EMBL" id="KCB25791.1"/>
    </source>
</evidence>
<keyword evidence="3" id="KW-0804">Transcription</keyword>
<dbReference type="PANTHER" id="PTHR46796:SF2">
    <property type="entry name" value="TRANSCRIPTIONAL REGULATORY PROTEIN"/>
    <property type="match status" value="1"/>
</dbReference>
<dbReference type="GO" id="GO:0003677">
    <property type="term" value="F:DNA binding"/>
    <property type="evidence" value="ECO:0007669"/>
    <property type="project" value="UniProtKB-KW"/>
</dbReference>
<protein>
    <submittedName>
        <fullName evidence="5">DNA-binding helix-turn-helix protein</fullName>
    </submittedName>
</protein>
<evidence type="ECO:0000256" key="1">
    <source>
        <dbReference type="ARBA" id="ARBA00023015"/>
    </source>
</evidence>
<feature type="domain" description="HTH araC/xylS-type" evidence="4">
    <location>
        <begin position="170"/>
        <end position="267"/>
    </location>
</feature>
<keyword evidence="6" id="KW-1185">Reference proteome</keyword>
<comment type="caution">
    <text evidence="5">The sequence shown here is derived from an EMBL/GenBank/DDBJ whole genome shotgun (WGS) entry which is preliminary data.</text>
</comment>
<keyword evidence="1" id="KW-0805">Transcription regulation</keyword>
<evidence type="ECO:0000256" key="3">
    <source>
        <dbReference type="ARBA" id="ARBA00023163"/>
    </source>
</evidence>
<dbReference type="SMART" id="SM00342">
    <property type="entry name" value="HTH_ARAC"/>
    <property type="match status" value="1"/>
</dbReference>
<evidence type="ECO:0000259" key="4">
    <source>
        <dbReference type="PROSITE" id="PS01124"/>
    </source>
</evidence>
<dbReference type="SUPFAM" id="SSF51215">
    <property type="entry name" value="Regulatory protein AraC"/>
    <property type="match status" value="1"/>
</dbReference>
<dbReference type="InterPro" id="IPR003313">
    <property type="entry name" value="AraC-bd"/>
</dbReference>
<sequence>MMDAPTRIPASTMHQILYRATALPGLDLMQARTSRDFGRHTHDQFGLGRMDAGAQRSASDARQLSQHAGQTMFVNPGEVHDGRAIGGEPRAWRMLYVDPALADALLDGRGQRLGFAQAARRDEALSLRFEAAWRWALQGGAMAQESSLLALLGPLAGLARQGPPDGAAIGRARAALDDDPARDWTLADLARECALSRFQLHRAFVRATGLAPHAYLVQRRVALARRLLRAGMAPAQAALAAGFYDQSHLARHFGRALGLAPGRYARGVGRSDVQDRRGGL</sequence>
<dbReference type="PROSITE" id="PS01124">
    <property type="entry name" value="HTH_ARAC_FAMILY_2"/>
    <property type="match status" value="1"/>
</dbReference>
<dbReference type="InterPro" id="IPR009057">
    <property type="entry name" value="Homeodomain-like_sf"/>
</dbReference>
<dbReference type="EMBL" id="JHEM01000003">
    <property type="protein sequence ID" value="KCB25791.1"/>
    <property type="molecule type" value="Genomic_DNA"/>
</dbReference>
<keyword evidence="2 5" id="KW-0238">DNA-binding</keyword>
<dbReference type="InterPro" id="IPR037923">
    <property type="entry name" value="HTH-like"/>
</dbReference>
<dbReference type="Gene3D" id="1.10.10.60">
    <property type="entry name" value="Homeodomain-like"/>
    <property type="match status" value="1"/>
</dbReference>
<gene>
    <name evidence="5" type="ORF">L544_1475</name>
</gene>
<evidence type="ECO:0000256" key="2">
    <source>
        <dbReference type="ARBA" id="ARBA00023125"/>
    </source>
</evidence>
<dbReference type="PANTHER" id="PTHR46796">
    <property type="entry name" value="HTH-TYPE TRANSCRIPTIONAL ACTIVATOR RHAS-RELATED"/>
    <property type="match status" value="1"/>
</dbReference>
<reference evidence="5 6" key="1">
    <citation type="submission" date="2014-03" db="EMBL/GenBank/DDBJ databases">
        <title>Genome sequence of Bordetella hinzii.</title>
        <authorList>
            <person name="Register K."/>
            <person name="Harvill E."/>
            <person name="Goodfield L.L."/>
            <person name="Ivanov Y.V."/>
            <person name="Meyer J.A."/>
            <person name="Muse S.J."/>
            <person name="Jacobs N."/>
            <person name="Bendor L."/>
            <person name="Smallridge W.E."/>
            <person name="Brinkac L.M."/>
            <person name="Sanka R."/>
            <person name="Kim M."/>
            <person name="Losada L."/>
        </authorList>
    </citation>
    <scope>NUCLEOTIDE SEQUENCE [LARGE SCALE GENOMIC DNA]</scope>
    <source>
        <strain evidence="5 6">OH87 BAL007II</strain>
    </source>
</reference>
<dbReference type="SUPFAM" id="SSF46689">
    <property type="entry name" value="Homeodomain-like"/>
    <property type="match status" value="2"/>
</dbReference>
<dbReference type="Pfam" id="PF12833">
    <property type="entry name" value="HTH_18"/>
    <property type="match status" value="1"/>
</dbReference>
<dbReference type="Pfam" id="PF02311">
    <property type="entry name" value="AraC_binding"/>
    <property type="match status" value="1"/>
</dbReference>
<organism evidence="5 6">
    <name type="scientific">Bordetella hinzii OH87 BAL007II</name>
    <dbReference type="NCBI Taxonomy" id="1331262"/>
    <lineage>
        <taxon>Bacteria</taxon>
        <taxon>Pseudomonadati</taxon>
        <taxon>Pseudomonadota</taxon>
        <taxon>Betaproteobacteria</taxon>
        <taxon>Burkholderiales</taxon>
        <taxon>Alcaligenaceae</taxon>
        <taxon>Bordetella</taxon>
    </lineage>
</organism>
<name>A0ABR4R5H5_9BORD</name>
<dbReference type="InterPro" id="IPR050204">
    <property type="entry name" value="AraC_XylS_family_regulators"/>
</dbReference>
<proteinExistence type="predicted"/>
<dbReference type="InterPro" id="IPR018060">
    <property type="entry name" value="HTH_AraC"/>
</dbReference>